<dbReference type="KEGG" id="sla:SERLADRAFT_441145"/>
<proteinExistence type="predicted"/>
<evidence type="ECO:0000313" key="2">
    <source>
        <dbReference type="EMBL" id="EGO25778.1"/>
    </source>
</evidence>
<dbReference type="RefSeq" id="XP_007312061.1">
    <property type="nucleotide sequence ID" value="XM_007311999.1"/>
</dbReference>
<dbReference type="Proteomes" id="UP000008064">
    <property type="component" value="Unassembled WGS sequence"/>
</dbReference>
<dbReference type="RefSeq" id="XP_007321715.1">
    <property type="nucleotide sequence ID" value="XM_007321653.1"/>
</dbReference>
<dbReference type="AlphaFoldDB" id="F8NTV8"/>
<dbReference type="EMBL" id="GL945433">
    <property type="protein sequence ID" value="EGO25778.1"/>
    <property type="molecule type" value="Genomic_DNA"/>
</dbReference>
<dbReference type="GeneID" id="18814872"/>
<gene>
    <name evidence="3" type="ORF">SERLADRAFT_431649</name>
    <name evidence="2" type="ORF">SERLADRAFT_437512</name>
    <name evidence="1" type="ORF">SERLADRAFT_441145</name>
</gene>
<dbReference type="KEGG" id="sla:SERLADRAFT_431649"/>
<reference evidence="2" key="1">
    <citation type="submission" date="2011-04" db="EMBL/GenBank/DDBJ databases">
        <title>Evolution of plant cell wall degrading machinery underlies the functional diversity of forest fungi.</title>
        <authorList>
            <consortium name="US DOE Joint Genome Institute (JGI-PGF)"/>
            <person name="Eastwood D.C."/>
            <person name="Floudas D."/>
            <person name="Binder M."/>
            <person name="Majcherczyk A."/>
            <person name="Schneider P."/>
            <person name="Aerts A."/>
            <person name="Asiegbu F.O."/>
            <person name="Baker S.E."/>
            <person name="Barry K."/>
            <person name="Bendiksby M."/>
            <person name="Blumentritt M."/>
            <person name="Coutinho P.M."/>
            <person name="Cullen D."/>
            <person name="Cullen D."/>
            <person name="Gathman A."/>
            <person name="Goodell B."/>
            <person name="Henrissat B."/>
            <person name="Ihrmark K."/>
            <person name="Kauserud H."/>
            <person name="Kohler A."/>
            <person name="LaButti K."/>
            <person name="Lapidus A."/>
            <person name="Lavin J.L."/>
            <person name="Lee Y.-H."/>
            <person name="Lindquist E."/>
            <person name="Lilly W."/>
            <person name="Lucas S."/>
            <person name="Morin E."/>
            <person name="Murat C."/>
            <person name="Oguiza J.A."/>
            <person name="Park J."/>
            <person name="Pisabarro A.G."/>
            <person name="Riley R."/>
            <person name="Rosling A."/>
            <person name="Salamov A."/>
            <person name="Schmidt O."/>
            <person name="Schmutz J."/>
            <person name="Skrede I."/>
            <person name="Stenlid J."/>
            <person name="Wiebenga A."/>
            <person name="Xie X."/>
            <person name="Kues U."/>
            <person name="Hibbett D.S."/>
            <person name="Hoffmeister D."/>
            <person name="Hogberg N."/>
            <person name="Martin F."/>
            <person name="Grigoriev I.V."/>
            <person name="Watkinson S.C."/>
        </authorList>
    </citation>
    <scope>NUCLEOTIDE SEQUENCE</scope>
    <source>
        <strain evidence="2">S7.9</strain>
    </source>
</reference>
<dbReference type="RefSeq" id="XP_007317900.1">
    <property type="nucleotide sequence ID" value="XM_007317838.1"/>
</dbReference>
<organism>
    <name type="scientific">Serpula lacrymans var. lacrymans (strain S7.9)</name>
    <name type="common">Dry rot fungus</name>
    <dbReference type="NCBI Taxonomy" id="578457"/>
    <lineage>
        <taxon>Eukaryota</taxon>
        <taxon>Fungi</taxon>
        <taxon>Dikarya</taxon>
        <taxon>Basidiomycota</taxon>
        <taxon>Agaricomycotina</taxon>
        <taxon>Agaricomycetes</taxon>
        <taxon>Agaricomycetidae</taxon>
        <taxon>Boletales</taxon>
        <taxon>Coniophorineae</taxon>
        <taxon>Serpulaceae</taxon>
        <taxon>Serpula</taxon>
    </lineage>
</organism>
<dbReference type="EMBL" id="GL945438">
    <property type="protein sequence ID" value="EGO21929.1"/>
    <property type="molecule type" value="Genomic_DNA"/>
</dbReference>
<sequence>MQVTLLFATNHPTHPREINVQNAEKAKSEAEANKLQSCILDTEKAIACQRQRIFNYLKYLSSAQTTSKASVTVLIGRQIAIQAELLIIRELVAALERVESECLHVIEDIRRRIFQYFLALTDREYVDPSGGYNEEA</sequence>
<name>F8NTV8_SERL9</name>
<dbReference type="KEGG" id="sla:SERLADRAFT_437512"/>
<accession>F8NTV8</accession>
<evidence type="ECO:0000313" key="1">
    <source>
        <dbReference type="EMBL" id="EGO21929.1"/>
    </source>
</evidence>
<dbReference type="GeneID" id="18815488"/>
<dbReference type="EMBL" id="GL945428">
    <property type="protein sequence ID" value="EGO30177.1"/>
    <property type="molecule type" value="Genomic_DNA"/>
</dbReference>
<protein>
    <submittedName>
        <fullName evidence="2">Uncharacterized protein</fullName>
    </submittedName>
</protein>
<dbReference type="HOGENOM" id="CLU_1876678_0_0_1"/>
<evidence type="ECO:0000313" key="3">
    <source>
        <dbReference type="EMBL" id="EGO30177.1"/>
    </source>
</evidence>
<dbReference type="GeneID" id="18813782"/>